<dbReference type="GO" id="GO:0005743">
    <property type="term" value="C:mitochondrial inner membrane"/>
    <property type="evidence" value="ECO:0007669"/>
    <property type="project" value="UniProtKB-SubCell"/>
</dbReference>
<keyword evidence="11" id="KW-0496">Mitochondrion</keyword>
<evidence type="ECO:0000256" key="14">
    <source>
        <dbReference type="ARBA" id="ARBA00032688"/>
    </source>
</evidence>
<dbReference type="InterPro" id="IPR012576">
    <property type="entry name" value="NDUFB3"/>
</dbReference>
<evidence type="ECO:0000256" key="10">
    <source>
        <dbReference type="ARBA" id="ARBA00022989"/>
    </source>
</evidence>
<name>A0A913ZAW5_PATMI</name>
<dbReference type="RefSeq" id="XP_038048922.1">
    <property type="nucleotide sequence ID" value="XM_038192994.1"/>
</dbReference>
<evidence type="ECO:0000313" key="16">
    <source>
        <dbReference type="Proteomes" id="UP000887568"/>
    </source>
</evidence>
<evidence type="ECO:0000256" key="9">
    <source>
        <dbReference type="ARBA" id="ARBA00022982"/>
    </source>
</evidence>
<keyword evidence="8" id="KW-0999">Mitochondrion inner membrane</keyword>
<dbReference type="AlphaFoldDB" id="A0A913ZAW5"/>
<evidence type="ECO:0000256" key="11">
    <source>
        <dbReference type="ARBA" id="ARBA00023128"/>
    </source>
</evidence>
<accession>A0A913ZAW5</accession>
<protein>
    <recommendedName>
        <fullName evidence="4">NADH dehydrogenase [ubiquinone] 1 beta subcomplex subunit 3</fullName>
    </recommendedName>
    <alternativeName>
        <fullName evidence="13">Complex I-B12</fullName>
    </alternativeName>
    <alternativeName>
        <fullName evidence="14">NADH-ubiquinone oxidoreductase B12 subunit</fullName>
    </alternativeName>
</protein>
<keyword evidence="16" id="KW-1185">Reference proteome</keyword>
<dbReference type="PANTHER" id="PTHR15082:SF2">
    <property type="entry name" value="NADH DEHYDROGENASE [UBIQUINONE] 1 BETA SUBCOMPLEX SUBUNIT 3"/>
    <property type="match status" value="1"/>
</dbReference>
<evidence type="ECO:0000256" key="12">
    <source>
        <dbReference type="ARBA" id="ARBA00023136"/>
    </source>
</evidence>
<keyword evidence="12" id="KW-0472">Membrane</keyword>
<keyword evidence="6" id="KW-0679">Respiratory chain</keyword>
<evidence type="ECO:0000256" key="6">
    <source>
        <dbReference type="ARBA" id="ARBA00022660"/>
    </source>
</evidence>
<evidence type="ECO:0000313" key="15">
    <source>
        <dbReference type="EnsemblMetazoa" id="XP_038048922.1"/>
    </source>
</evidence>
<dbReference type="GO" id="GO:0032981">
    <property type="term" value="P:mitochondrial respiratory chain complex I assembly"/>
    <property type="evidence" value="ECO:0007669"/>
    <property type="project" value="TreeGrafter"/>
</dbReference>
<dbReference type="PANTHER" id="PTHR15082">
    <property type="entry name" value="NADH-UBIQUINONE OXIDOREDUCTASE B12 SUBUNIT"/>
    <property type="match status" value="1"/>
</dbReference>
<evidence type="ECO:0000256" key="1">
    <source>
        <dbReference type="ARBA" id="ARBA00003195"/>
    </source>
</evidence>
<dbReference type="OMA" id="RYQHYMR"/>
<keyword evidence="5" id="KW-0813">Transport</keyword>
<comment type="subcellular location">
    <subcellularLocation>
        <location evidence="2">Mitochondrion inner membrane</location>
        <topology evidence="2">Single-pass membrane protein</topology>
        <orientation evidence="2">Matrix side</orientation>
    </subcellularLocation>
</comment>
<evidence type="ECO:0000256" key="5">
    <source>
        <dbReference type="ARBA" id="ARBA00022448"/>
    </source>
</evidence>
<dbReference type="GO" id="GO:0022900">
    <property type="term" value="P:electron transport chain"/>
    <property type="evidence" value="ECO:0007669"/>
    <property type="project" value="InterPro"/>
</dbReference>
<dbReference type="GeneID" id="119722724"/>
<evidence type="ECO:0000256" key="4">
    <source>
        <dbReference type="ARBA" id="ARBA00018680"/>
    </source>
</evidence>
<keyword evidence="9" id="KW-0249">Electron transport</keyword>
<dbReference type="EnsemblMetazoa" id="XM_038192994.1">
    <property type="protein sequence ID" value="XP_038048922.1"/>
    <property type="gene ID" value="LOC119722724"/>
</dbReference>
<proteinExistence type="inferred from homology"/>
<evidence type="ECO:0000256" key="13">
    <source>
        <dbReference type="ARBA" id="ARBA00030217"/>
    </source>
</evidence>
<dbReference type="Pfam" id="PF08122">
    <property type="entry name" value="NDUF_B12"/>
    <property type="match status" value="1"/>
</dbReference>
<evidence type="ECO:0000256" key="7">
    <source>
        <dbReference type="ARBA" id="ARBA00022692"/>
    </source>
</evidence>
<evidence type="ECO:0000256" key="2">
    <source>
        <dbReference type="ARBA" id="ARBA00004298"/>
    </source>
</evidence>
<comment type="similarity">
    <text evidence="3">Belongs to the complex I NDUFB3 subunit family.</text>
</comment>
<evidence type="ECO:0000256" key="3">
    <source>
        <dbReference type="ARBA" id="ARBA00005667"/>
    </source>
</evidence>
<dbReference type="Proteomes" id="UP000887568">
    <property type="component" value="Unplaced"/>
</dbReference>
<keyword evidence="10" id="KW-1133">Transmembrane helix</keyword>
<keyword evidence="7" id="KW-0812">Transmembrane</keyword>
<organism evidence="15 16">
    <name type="scientific">Patiria miniata</name>
    <name type="common">Bat star</name>
    <name type="synonym">Asterina miniata</name>
    <dbReference type="NCBI Taxonomy" id="46514"/>
    <lineage>
        <taxon>Eukaryota</taxon>
        <taxon>Metazoa</taxon>
        <taxon>Echinodermata</taxon>
        <taxon>Eleutherozoa</taxon>
        <taxon>Asterozoa</taxon>
        <taxon>Asteroidea</taxon>
        <taxon>Valvatacea</taxon>
        <taxon>Valvatida</taxon>
        <taxon>Asterinidae</taxon>
        <taxon>Patiria</taxon>
    </lineage>
</organism>
<evidence type="ECO:0000256" key="8">
    <source>
        <dbReference type="ARBA" id="ARBA00022792"/>
    </source>
</evidence>
<dbReference type="OrthoDB" id="521512at2759"/>
<comment type="function">
    <text evidence="1">Accessory subunit of the mitochondrial membrane respiratory chain NADH dehydrogenase (Complex I), that is believed not to be involved in catalysis. Complex I functions in the transfer of electrons from NADH to the respiratory chain. The immediate electron acceptor for the enzyme is believed to be ubiquinone.</text>
</comment>
<reference evidence="15" key="1">
    <citation type="submission" date="2022-11" db="UniProtKB">
        <authorList>
            <consortium name="EnsemblMetazoa"/>
        </authorList>
    </citation>
    <scope>IDENTIFICATION</scope>
</reference>
<sequence length="93" mass="10813">MGKIPYDIPDWSKYKVEDVPELKAIQDRLARKGLRDPWLRNEVWRYQHYMRGAPWYTIIFKGFKWGAGAFIIAAGLERLLSKPDSHGREGGGH</sequence>